<dbReference type="Gene3D" id="1.10.3290.10">
    <property type="entry name" value="Fido-like domain"/>
    <property type="match status" value="1"/>
</dbReference>
<dbReference type="GO" id="GO:0005524">
    <property type="term" value="F:ATP binding"/>
    <property type="evidence" value="ECO:0007669"/>
    <property type="project" value="UniProtKB-KW"/>
</dbReference>
<dbReference type="InterPro" id="IPR027417">
    <property type="entry name" value="P-loop_NTPase"/>
</dbReference>
<dbReference type="Gene3D" id="1.10.3210.30">
    <property type="match status" value="1"/>
</dbReference>
<evidence type="ECO:0000313" key="15">
    <source>
        <dbReference type="Proteomes" id="UP000198816"/>
    </source>
</evidence>
<feature type="domain" description="HD Cas3-type" evidence="13">
    <location>
        <begin position="605"/>
        <end position="873"/>
    </location>
</feature>
<evidence type="ECO:0000256" key="3">
    <source>
        <dbReference type="ARBA" id="ARBA00022723"/>
    </source>
</evidence>
<protein>
    <submittedName>
        <fullName evidence="14">CRISPR-associated endonuclease/helicase Cas3</fullName>
    </submittedName>
</protein>
<dbReference type="SUPFAM" id="SSF52540">
    <property type="entry name" value="P-loop containing nucleoside triphosphate hydrolases"/>
    <property type="match status" value="1"/>
</dbReference>
<keyword evidence="7 10" id="KW-0067">ATP-binding</keyword>
<dbReference type="InterPro" id="IPR001650">
    <property type="entry name" value="Helicase_C-like"/>
</dbReference>
<evidence type="ECO:0000259" key="12">
    <source>
        <dbReference type="PROSITE" id="PS51459"/>
    </source>
</evidence>
<feature type="domain" description="Fido" evidence="12">
    <location>
        <begin position="986"/>
        <end position="1129"/>
    </location>
</feature>
<dbReference type="GO" id="GO:0004519">
    <property type="term" value="F:endonuclease activity"/>
    <property type="evidence" value="ECO:0007669"/>
    <property type="project" value="UniProtKB-KW"/>
</dbReference>
<feature type="region of interest" description="Disordered" evidence="11">
    <location>
        <begin position="873"/>
        <end position="946"/>
    </location>
</feature>
<evidence type="ECO:0000256" key="11">
    <source>
        <dbReference type="SAM" id="MobiDB-lite"/>
    </source>
</evidence>
<evidence type="ECO:0000256" key="8">
    <source>
        <dbReference type="ARBA" id="ARBA00023118"/>
    </source>
</evidence>
<evidence type="ECO:0000256" key="4">
    <source>
        <dbReference type="ARBA" id="ARBA00022741"/>
    </source>
</evidence>
<accession>A0A1H3A5N4</accession>
<dbReference type="Pfam" id="PF00270">
    <property type="entry name" value="DEAD"/>
    <property type="match status" value="1"/>
</dbReference>
<dbReference type="RefSeq" id="WP_175534678.1">
    <property type="nucleotide sequence ID" value="NZ_FNNZ01000018.1"/>
</dbReference>
<dbReference type="GO" id="GO:0046872">
    <property type="term" value="F:metal ion binding"/>
    <property type="evidence" value="ECO:0007669"/>
    <property type="project" value="UniProtKB-KW"/>
</dbReference>
<dbReference type="InterPro" id="IPR054712">
    <property type="entry name" value="Cas3-like_dom"/>
</dbReference>
<proteinExistence type="inferred from homology"/>
<sequence>MSYDAFFQELTGGCTPWDWQQRLAKEHVCGNQTLRVPTGFGKTHGVVSCWLWHRVQRNADDWPRRLVWCLPMRVLVEQTGDEISMALRRLDLLWDGSRDHAGKVGVHTLMGGSDPGAWHQYPEHFSIIIGTQDMLLSRALNRGYAAPRARWPMEFGLLSQDTLWVMDEVQLMDVGLATSAQLQAFRDDDTAAGKTIRPCRTWWMSATLQTDWLGKSPDTQVLMKDMGATAIPAEARTGSLWDNVLKPFEQKTVGHVKALAREIRDRHLASGRGEAGPTLVVMNTVDRAVEVWEALTQDAALAGTDRRLVHSRFRPHERSVWKTDFLNRAACGPHTDRIIVATQVIEAGVDISSGLLVTESAPWPNLVQRFGRCARWGGSGQVLIVKIESVKTTLPYDEPAVTAAEDALRLLAAGSSDGPPQVSPLSLERFEETHPELLPELYPYEPAHLLLRHELDELFDTTPDLSGADIDISRFIRSGDERDLHVFWAEVDPKTRAPAADVRPSRDALCAVPFLKALDWLHKPKSDALFPGKRAWVWDFQDGAWRTAKRNDLYPGQTLLVAADSGGYEPTRGFWPGSGPVMPVAANPVPLDEQADATQDDESLSTYDWKTIATHGRETGELAQSIALTLAPEIAELFGLGGRWHDGGKVHPAFRGSIQGDPPQAGRDDLAKAPQAAWLKRSNLYRMPDGSRRPGFRHELASTLALFGVLQRRNPTHPALLGPWVELIEQAGLRSSRKPLQRQPPPPSTPLEDEILALGAHDFDLLAYLVCAHHGKLRMAWHAAKSDQSANDSVLRIRGIRHGERLPVVPLCATDGTPHELPETIIDLAPSAAGISPTTGAAWTDRVLGLLDRHGPFTLAWLEAILRAADQRASQLSTRDPLLEKPHGRDRLETDRRRVAQADTGGETSNPAEPNPAESRPQHGVRGRAGGREDAGGRTTAPHGATRYVSTTLGVLSYTQLAPYLARNVERMEESIAEGDLAERSLDEDLLRDLHAGICMDLTPEMAGRWRRIDVRVSDHQAPSFPQVPILMRDYCQDLQARLSALTGPSDDRIPELLAFAEGRLLSIHPFEDFNGRTTRLLIAELLRRLELPAMDPTPDPGDETRAYLAALKEADRARWQPLIEVWLGRFAKEGQS</sequence>
<dbReference type="PROSITE" id="PS51643">
    <property type="entry name" value="HD_CAS3"/>
    <property type="match status" value="1"/>
</dbReference>
<keyword evidence="15" id="KW-1185">Reference proteome</keyword>
<keyword evidence="8" id="KW-0051">Antiviral defense</keyword>
<dbReference type="STRING" id="1058.SAMN05421783_11876"/>
<evidence type="ECO:0000256" key="5">
    <source>
        <dbReference type="ARBA" id="ARBA00022801"/>
    </source>
</evidence>
<dbReference type="SUPFAM" id="SSF140931">
    <property type="entry name" value="Fic-like"/>
    <property type="match status" value="1"/>
</dbReference>
<dbReference type="InterPro" id="IPR011545">
    <property type="entry name" value="DEAD/DEAH_box_helicase_dom"/>
</dbReference>
<keyword evidence="14" id="KW-0255">Endonuclease</keyword>
<evidence type="ECO:0000256" key="2">
    <source>
        <dbReference type="ARBA" id="ARBA00009046"/>
    </source>
</evidence>
<dbReference type="Gene3D" id="3.40.50.300">
    <property type="entry name" value="P-loop containing nucleotide triphosphate hydrolases"/>
    <property type="match status" value="2"/>
</dbReference>
<dbReference type="EMBL" id="FNNZ01000018">
    <property type="protein sequence ID" value="SDX24946.1"/>
    <property type="molecule type" value="Genomic_DNA"/>
</dbReference>
<dbReference type="GO" id="GO:0016787">
    <property type="term" value="F:hydrolase activity"/>
    <property type="evidence" value="ECO:0007669"/>
    <property type="project" value="UniProtKB-KW"/>
</dbReference>
<feature type="binding site" evidence="10">
    <location>
        <begin position="1017"/>
        <end position="1020"/>
    </location>
    <ligand>
        <name>ATP</name>
        <dbReference type="ChEBI" id="CHEBI:30616"/>
    </ligand>
</feature>
<dbReference type="Pfam" id="PF22590">
    <property type="entry name" value="Cas3-like_C_2"/>
    <property type="match status" value="1"/>
</dbReference>
<dbReference type="Proteomes" id="UP000198816">
    <property type="component" value="Unassembled WGS sequence"/>
</dbReference>
<feature type="active site" evidence="9">
    <location>
        <position position="1069"/>
    </location>
</feature>
<dbReference type="SMART" id="SM00490">
    <property type="entry name" value="HELICc"/>
    <property type="match status" value="1"/>
</dbReference>
<keyword evidence="4 10" id="KW-0547">Nucleotide-binding</keyword>
<feature type="binding site" evidence="10">
    <location>
        <begin position="1073"/>
        <end position="1080"/>
    </location>
    <ligand>
        <name>ATP</name>
        <dbReference type="ChEBI" id="CHEBI:30616"/>
    </ligand>
</feature>
<keyword evidence="3" id="KW-0479">Metal-binding</keyword>
<evidence type="ECO:0000256" key="1">
    <source>
        <dbReference type="ARBA" id="ARBA00006847"/>
    </source>
</evidence>
<evidence type="ECO:0000259" key="13">
    <source>
        <dbReference type="PROSITE" id="PS51643"/>
    </source>
</evidence>
<dbReference type="PANTHER" id="PTHR13504">
    <property type="entry name" value="FIDO DOMAIN-CONTAINING PROTEIN DDB_G0283145"/>
    <property type="match status" value="1"/>
</dbReference>
<evidence type="ECO:0000256" key="9">
    <source>
        <dbReference type="PIRSR" id="PIRSR640198-1"/>
    </source>
</evidence>
<name>A0A1H3A5N4_THIRO</name>
<keyword evidence="5" id="KW-0378">Hydrolase</keyword>
<dbReference type="InterPro" id="IPR040198">
    <property type="entry name" value="Fido_containing"/>
</dbReference>
<evidence type="ECO:0000256" key="10">
    <source>
        <dbReference type="PIRSR" id="PIRSR640198-2"/>
    </source>
</evidence>
<dbReference type="InterPro" id="IPR038257">
    <property type="entry name" value="CRISPR-assoc_Cas3_HD_sf"/>
</dbReference>
<dbReference type="GO" id="GO:0051607">
    <property type="term" value="P:defense response to virus"/>
    <property type="evidence" value="ECO:0007669"/>
    <property type="project" value="UniProtKB-KW"/>
</dbReference>
<organism evidence="14 15">
    <name type="scientific">Thiocapsa roseopersicina</name>
    <dbReference type="NCBI Taxonomy" id="1058"/>
    <lineage>
        <taxon>Bacteria</taxon>
        <taxon>Pseudomonadati</taxon>
        <taxon>Pseudomonadota</taxon>
        <taxon>Gammaproteobacteria</taxon>
        <taxon>Chromatiales</taxon>
        <taxon>Chromatiaceae</taxon>
        <taxon>Thiocapsa</taxon>
    </lineage>
</organism>
<keyword evidence="14" id="KW-0540">Nuclease</keyword>
<comment type="similarity">
    <text evidence="1">In the N-terminal section; belongs to the CRISPR-associated nuclease Cas3-HD family.</text>
</comment>
<dbReference type="InterPro" id="IPR003812">
    <property type="entry name" value="Fido"/>
</dbReference>
<keyword evidence="6 14" id="KW-0347">Helicase</keyword>
<reference evidence="15" key="1">
    <citation type="submission" date="2016-10" db="EMBL/GenBank/DDBJ databases">
        <authorList>
            <person name="Varghese N."/>
            <person name="Submissions S."/>
        </authorList>
    </citation>
    <scope>NUCLEOTIDE SEQUENCE [LARGE SCALE GENOMIC DNA]</scope>
    <source>
        <strain evidence="15">DSM 217</strain>
    </source>
</reference>
<dbReference type="InterPro" id="IPR036597">
    <property type="entry name" value="Fido-like_dom_sf"/>
</dbReference>
<dbReference type="PROSITE" id="PS51459">
    <property type="entry name" value="FIDO"/>
    <property type="match status" value="1"/>
</dbReference>
<dbReference type="GO" id="GO:0003676">
    <property type="term" value="F:nucleic acid binding"/>
    <property type="evidence" value="ECO:0007669"/>
    <property type="project" value="InterPro"/>
</dbReference>
<dbReference type="GO" id="GO:0004386">
    <property type="term" value="F:helicase activity"/>
    <property type="evidence" value="ECO:0007669"/>
    <property type="project" value="UniProtKB-KW"/>
</dbReference>
<evidence type="ECO:0000256" key="6">
    <source>
        <dbReference type="ARBA" id="ARBA00022806"/>
    </source>
</evidence>
<evidence type="ECO:0000313" key="14">
    <source>
        <dbReference type="EMBL" id="SDX24946.1"/>
    </source>
</evidence>
<gene>
    <name evidence="14" type="ORF">SAMN05421783_11876</name>
</gene>
<dbReference type="PANTHER" id="PTHR13504:SF38">
    <property type="entry name" value="FIDO DOMAIN-CONTAINING PROTEIN"/>
    <property type="match status" value="1"/>
</dbReference>
<dbReference type="InterPro" id="IPR006483">
    <property type="entry name" value="CRISPR-assoc_Cas3_HD"/>
</dbReference>
<dbReference type="Pfam" id="PF02661">
    <property type="entry name" value="Fic"/>
    <property type="match status" value="1"/>
</dbReference>
<evidence type="ECO:0000256" key="7">
    <source>
        <dbReference type="ARBA" id="ARBA00022840"/>
    </source>
</evidence>
<feature type="compositionally biased region" description="Basic and acidic residues" evidence="11">
    <location>
        <begin position="881"/>
        <end position="900"/>
    </location>
</feature>
<dbReference type="AlphaFoldDB" id="A0A1H3A5N4"/>
<comment type="similarity">
    <text evidence="2">In the central section; belongs to the CRISPR-associated helicase Cas3 family.</text>
</comment>